<feature type="region of interest" description="Disordered" evidence="1">
    <location>
        <begin position="89"/>
        <end position="108"/>
    </location>
</feature>
<proteinExistence type="predicted"/>
<dbReference type="AlphaFoldDB" id="A0A3S0Q114"/>
<name>A0A3S0Q114_9GAMM</name>
<protein>
    <submittedName>
        <fullName evidence="2">Uncharacterized protein</fullName>
    </submittedName>
</protein>
<sequence>MLDLLEVPALRSRFGLAGRTCPGRWMEAGIRWGSTPASAPASTCQGMEQENTWAFGLRRLLLGYAVGNSGAWRASSPSTTSAAWRRAWPAPGAVAGDPRNPVAAARTA</sequence>
<dbReference type="EMBL" id="RXHI01000020">
    <property type="protein sequence ID" value="RUA22282.1"/>
    <property type="molecule type" value="Genomic_DNA"/>
</dbReference>
<reference evidence="2" key="1">
    <citation type="submission" date="2018-12" db="EMBL/GenBank/DDBJ databases">
        <authorList>
            <person name="Jadhav K."/>
            <person name="Kushwaha B."/>
            <person name="Jadhav I."/>
        </authorList>
    </citation>
    <scope>NUCLEOTIDE SEQUENCE [LARGE SCALE GENOMIC DNA]</scope>
    <source>
        <strain evidence="2">SBS 10</strain>
    </source>
</reference>
<evidence type="ECO:0000313" key="2">
    <source>
        <dbReference type="EMBL" id="RUA22282.1"/>
    </source>
</evidence>
<organism evidence="2">
    <name type="scientific">Billgrantia gudaonensis</name>
    <dbReference type="NCBI Taxonomy" id="376427"/>
    <lineage>
        <taxon>Bacteria</taxon>
        <taxon>Pseudomonadati</taxon>
        <taxon>Pseudomonadota</taxon>
        <taxon>Gammaproteobacteria</taxon>
        <taxon>Oceanospirillales</taxon>
        <taxon>Halomonadaceae</taxon>
        <taxon>Billgrantia</taxon>
    </lineage>
</organism>
<evidence type="ECO:0000256" key="1">
    <source>
        <dbReference type="SAM" id="MobiDB-lite"/>
    </source>
</evidence>
<dbReference type="Gene3D" id="1.10.486.10">
    <property type="entry name" value="PCRA, domain 4"/>
    <property type="match status" value="1"/>
</dbReference>
<gene>
    <name evidence="2" type="ORF">DSL92_06735</name>
</gene>
<accession>A0A3S0Q114</accession>
<comment type="caution">
    <text evidence="2">The sequence shown here is derived from an EMBL/GenBank/DDBJ whole genome shotgun (WGS) entry which is preliminary data.</text>
</comment>